<accession>A0A2G8RH67</accession>
<dbReference type="GO" id="GO:0005737">
    <property type="term" value="C:cytoplasm"/>
    <property type="evidence" value="ECO:0007669"/>
    <property type="project" value="UniProtKB-SubCell"/>
</dbReference>
<dbReference type="EMBL" id="AWWI01000050">
    <property type="protein sequence ID" value="PIL20889.1"/>
    <property type="molecule type" value="Genomic_DNA"/>
</dbReference>
<dbReference type="InterPro" id="IPR016193">
    <property type="entry name" value="Cytidine_deaminase-like"/>
</dbReference>
<evidence type="ECO:0000313" key="5">
    <source>
        <dbReference type="Proteomes" id="UP000231259"/>
    </source>
</evidence>
<sequence>MAAQPIRSMAGLSVQRDSMREVTRSLPEETPVAIVFNGTTAAVMMATPDDLRDFAFGFALTEGFIDAPDQVEGFEIVQHPAGIEARFWISAERAAAMNARRRNMLGPVGCGLCGIDSLEQAIRPLPVLTTTGAIFARAEVATATDALRDHQPLHDQTHAVHAAGFLLPGHGIVLAREDVGRHNALDKLIGAMALSGRDAAQGAIVLTSRVSVEMVQKTVIAGCPVLIAVSAPTAHALRLALGARLTLAAFARGGGFDVYSHPERIQSGAFNAA</sequence>
<dbReference type="GO" id="GO:0097163">
    <property type="term" value="F:sulfur carrier activity"/>
    <property type="evidence" value="ECO:0007669"/>
    <property type="project" value="UniProtKB-UniRule"/>
</dbReference>
<keyword evidence="5" id="KW-1185">Reference proteome</keyword>
<dbReference type="SUPFAM" id="SSF53927">
    <property type="entry name" value="Cytidine deaminase-like"/>
    <property type="match status" value="1"/>
</dbReference>
<proteinExistence type="inferred from homology"/>
<dbReference type="GO" id="GO:0006777">
    <property type="term" value="P:Mo-molybdopterin cofactor biosynthetic process"/>
    <property type="evidence" value="ECO:0007669"/>
    <property type="project" value="UniProtKB-UniRule"/>
</dbReference>
<dbReference type="RefSeq" id="WP_099910235.1">
    <property type="nucleotide sequence ID" value="NZ_AWWI01000050.1"/>
</dbReference>
<keyword evidence="2 3" id="KW-0501">Molybdenum cofactor biosynthesis</keyword>
<comment type="similarity">
    <text evidence="3">Belongs to the FdhD family.</text>
</comment>
<dbReference type="InterPro" id="IPR003786">
    <property type="entry name" value="FdhD"/>
</dbReference>
<dbReference type="GO" id="GO:0016783">
    <property type="term" value="F:sulfurtransferase activity"/>
    <property type="evidence" value="ECO:0007669"/>
    <property type="project" value="InterPro"/>
</dbReference>
<comment type="caution">
    <text evidence="4">The sequence shown here is derived from an EMBL/GenBank/DDBJ whole genome shotgun (WGS) entry which is preliminary data.</text>
</comment>
<dbReference type="PIRSF" id="PIRSF015626">
    <property type="entry name" value="FdhD"/>
    <property type="match status" value="1"/>
</dbReference>
<name>A0A2G8RH67_9RHOB</name>
<evidence type="ECO:0000256" key="3">
    <source>
        <dbReference type="HAMAP-Rule" id="MF_00187"/>
    </source>
</evidence>
<keyword evidence="1 3" id="KW-0963">Cytoplasm</keyword>
<dbReference type="PANTHER" id="PTHR30592:SF1">
    <property type="entry name" value="SULFUR CARRIER PROTEIN FDHD"/>
    <property type="match status" value="1"/>
</dbReference>
<evidence type="ECO:0000256" key="2">
    <source>
        <dbReference type="ARBA" id="ARBA00023150"/>
    </source>
</evidence>
<dbReference type="Gene3D" id="3.40.140.10">
    <property type="entry name" value="Cytidine Deaminase, domain 2"/>
    <property type="match status" value="1"/>
</dbReference>
<comment type="function">
    <text evidence="3">Required for formate dehydrogenase (FDH) activity. Acts as a sulfur carrier protein that transfers sulfur from IscS to the molybdenum cofactor prior to its insertion into FDH.</text>
</comment>
<dbReference type="Pfam" id="PF02634">
    <property type="entry name" value="FdhD-NarQ"/>
    <property type="match status" value="1"/>
</dbReference>
<dbReference type="AlphaFoldDB" id="A0A2G8RH67"/>
<dbReference type="PANTHER" id="PTHR30592">
    <property type="entry name" value="FORMATE DEHYDROGENASE"/>
    <property type="match status" value="1"/>
</dbReference>
<protein>
    <recommendedName>
        <fullName evidence="3">Sulfur carrier protein FdhD</fullName>
    </recommendedName>
</protein>
<dbReference type="OrthoDB" id="3197277at2"/>
<gene>
    <name evidence="3" type="primary">fdhD</name>
    <name evidence="4" type="ORF">P775_06915</name>
</gene>
<dbReference type="Proteomes" id="UP000231259">
    <property type="component" value="Unassembled WGS sequence"/>
</dbReference>
<reference evidence="4 5" key="1">
    <citation type="submission" date="2013-09" db="EMBL/GenBank/DDBJ databases">
        <title>Genome sequencing of Phaeobacter antarcticus sp. nov. SM1211.</title>
        <authorList>
            <person name="Zhang X.-Y."/>
            <person name="Liu C."/>
            <person name="Chen X.-L."/>
            <person name="Xie B.-B."/>
            <person name="Qin Q.-L."/>
            <person name="Rong J.-C."/>
            <person name="Zhang Y.-Z."/>
        </authorList>
    </citation>
    <scope>NUCLEOTIDE SEQUENCE [LARGE SCALE GENOMIC DNA]</scope>
    <source>
        <strain evidence="4 5">SM1211</strain>
    </source>
</reference>
<comment type="caution">
    <text evidence="3">Lacks conserved residue(s) required for the propagation of feature annotation.</text>
</comment>
<dbReference type="NCBIfam" id="TIGR00129">
    <property type="entry name" value="fdhD_narQ"/>
    <property type="match status" value="1"/>
</dbReference>
<evidence type="ECO:0000256" key="1">
    <source>
        <dbReference type="ARBA" id="ARBA00022490"/>
    </source>
</evidence>
<dbReference type="HAMAP" id="MF_00187">
    <property type="entry name" value="FdhD"/>
    <property type="match status" value="1"/>
</dbReference>
<dbReference type="Gene3D" id="3.10.20.10">
    <property type="match status" value="1"/>
</dbReference>
<evidence type="ECO:0000313" key="4">
    <source>
        <dbReference type="EMBL" id="PIL20889.1"/>
    </source>
</evidence>
<comment type="subcellular location">
    <subcellularLocation>
        <location evidence="3">Cytoplasm</location>
    </subcellularLocation>
</comment>
<organism evidence="4 5">
    <name type="scientific">Puniceibacterium antarcticum</name>
    <dbReference type="NCBI Taxonomy" id="1206336"/>
    <lineage>
        <taxon>Bacteria</taxon>
        <taxon>Pseudomonadati</taxon>
        <taxon>Pseudomonadota</taxon>
        <taxon>Alphaproteobacteria</taxon>
        <taxon>Rhodobacterales</taxon>
        <taxon>Paracoccaceae</taxon>
        <taxon>Puniceibacterium</taxon>
    </lineage>
</organism>
<feature type="active site" description="Cysteine persulfide intermediate" evidence="3">
    <location>
        <position position="110"/>
    </location>
</feature>